<reference evidence="1" key="1">
    <citation type="submission" date="2018-01" db="EMBL/GenBank/DDBJ databases">
        <title>An insight into the sialome of Amazonian anophelines.</title>
        <authorList>
            <person name="Ribeiro J.M."/>
            <person name="Scarpassa V."/>
            <person name="Calvo E."/>
        </authorList>
    </citation>
    <scope>NUCLEOTIDE SEQUENCE</scope>
</reference>
<dbReference type="EMBL" id="GGFL01006705">
    <property type="protein sequence ID" value="MBW70883.1"/>
    <property type="molecule type" value="Transcribed_RNA"/>
</dbReference>
<sequence length="206" mass="24839">MRIGWLWWRWWWYRGWWPSLSWIVTTTATDNRRIRWSGCVGRRRRQRGLRYETQRWWRIRCRWRVHNRWIRIRWKRTDRRVGFRLNRINDTATTDRDELHVVQRQPVTEGTEVYPIDGQLVLGRFGQNEQIETFAYPDRTATVTLLGTDHLPLDRITPDHELMRPDTDVQRTVIPRVQCGTGLQMNLAALAVILNDALDTDHAARL</sequence>
<accession>A0A2M4CZZ3</accession>
<proteinExistence type="predicted"/>
<name>A0A2M4CZZ3_ANODA</name>
<organism evidence="1">
    <name type="scientific">Anopheles darlingi</name>
    <name type="common">Mosquito</name>
    <dbReference type="NCBI Taxonomy" id="43151"/>
    <lineage>
        <taxon>Eukaryota</taxon>
        <taxon>Metazoa</taxon>
        <taxon>Ecdysozoa</taxon>
        <taxon>Arthropoda</taxon>
        <taxon>Hexapoda</taxon>
        <taxon>Insecta</taxon>
        <taxon>Pterygota</taxon>
        <taxon>Neoptera</taxon>
        <taxon>Endopterygota</taxon>
        <taxon>Diptera</taxon>
        <taxon>Nematocera</taxon>
        <taxon>Culicoidea</taxon>
        <taxon>Culicidae</taxon>
        <taxon>Anophelinae</taxon>
        <taxon>Anopheles</taxon>
    </lineage>
</organism>
<dbReference type="AlphaFoldDB" id="A0A2M4CZZ3"/>
<protein>
    <submittedName>
        <fullName evidence="1">Putative secreted protein</fullName>
    </submittedName>
</protein>
<evidence type="ECO:0000313" key="1">
    <source>
        <dbReference type="EMBL" id="MBW70883.1"/>
    </source>
</evidence>